<protein>
    <submittedName>
        <fullName evidence="2">Uncharacterized protein</fullName>
    </submittedName>
</protein>
<evidence type="ECO:0000256" key="1">
    <source>
        <dbReference type="SAM" id="Phobius"/>
    </source>
</evidence>
<keyword evidence="1" id="KW-0472">Membrane</keyword>
<evidence type="ECO:0000313" key="2">
    <source>
        <dbReference type="EMBL" id="SEO69151.1"/>
    </source>
</evidence>
<feature type="transmembrane region" description="Helical" evidence="1">
    <location>
        <begin position="40"/>
        <end position="60"/>
    </location>
</feature>
<reference evidence="3" key="1">
    <citation type="submission" date="2016-10" db="EMBL/GenBank/DDBJ databases">
        <authorList>
            <person name="Varghese N."/>
            <person name="Submissions S."/>
        </authorList>
    </citation>
    <scope>NUCLEOTIDE SEQUENCE [LARGE SCALE GENOMIC DNA]</scope>
    <source>
        <strain evidence="3">CGMCC 1.10121</strain>
    </source>
</reference>
<organism evidence="2 3">
    <name type="scientific">Halogranum amylolyticum</name>
    <dbReference type="NCBI Taxonomy" id="660520"/>
    <lineage>
        <taxon>Archaea</taxon>
        <taxon>Methanobacteriati</taxon>
        <taxon>Methanobacteriota</taxon>
        <taxon>Stenosarchaea group</taxon>
        <taxon>Halobacteria</taxon>
        <taxon>Halobacteriales</taxon>
        <taxon>Haloferacaceae</taxon>
    </lineage>
</organism>
<dbReference type="AlphaFoldDB" id="A0A1H8RRQ3"/>
<evidence type="ECO:0000313" key="3">
    <source>
        <dbReference type="Proteomes" id="UP000199126"/>
    </source>
</evidence>
<proteinExistence type="predicted"/>
<dbReference type="OrthoDB" id="161718at2157"/>
<sequence length="203" mass="20913">MTESDPLTDPIADAILGGSTYERLRLQRFSFFKQPVPRKLAWQSGLLFVLALVLPLAAGYPAETKALFASHSPTAASPKMLLLGLVGGGIELGTASALVAVTVRRLQLEPDLTEDAARRLLNVEDVATLVGVVTGGFAVLLTLAFFVLGYAGPEAVAAFVESGGTSPFAPSGVGVSVTTLAVAALCGSLVVFASSVGLDRVLN</sequence>
<dbReference type="Proteomes" id="UP000199126">
    <property type="component" value="Unassembled WGS sequence"/>
</dbReference>
<gene>
    <name evidence="2" type="ORF">SAMN04487948_104200</name>
</gene>
<keyword evidence="3" id="KW-1185">Reference proteome</keyword>
<keyword evidence="1" id="KW-1133">Transmembrane helix</keyword>
<feature type="transmembrane region" description="Helical" evidence="1">
    <location>
        <begin position="172"/>
        <end position="198"/>
    </location>
</feature>
<dbReference type="EMBL" id="FODV01000004">
    <property type="protein sequence ID" value="SEO69151.1"/>
    <property type="molecule type" value="Genomic_DNA"/>
</dbReference>
<feature type="transmembrane region" description="Helical" evidence="1">
    <location>
        <begin position="126"/>
        <end position="152"/>
    </location>
</feature>
<keyword evidence="1" id="KW-0812">Transmembrane</keyword>
<dbReference type="RefSeq" id="WP_089823424.1">
    <property type="nucleotide sequence ID" value="NZ_FODV01000004.1"/>
</dbReference>
<name>A0A1H8RRQ3_9EURY</name>
<accession>A0A1H8RRQ3</accession>